<name>A0A1J5SBR6_9ZZZZ</name>
<protein>
    <submittedName>
        <fullName evidence="1">Lipid A 3-O-deacylase (PagL)</fullName>
    </submittedName>
</protein>
<accession>A0A1J5SBR6</accession>
<reference evidence="1" key="1">
    <citation type="submission" date="2016-10" db="EMBL/GenBank/DDBJ databases">
        <title>Sequence of Gallionella enrichment culture.</title>
        <authorList>
            <person name="Poehlein A."/>
            <person name="Muehling M."/>
            <person name="Daniel R."/>
        </authorList>
    </citation>
    <scope>NUCLEOTIDE SEQUENCE</scope>
</reference>
<evidence type="ECO:0000313" key="1">
    <source>
        <dbReference type="EMBL" id="OIR01488.1"/>
    </source>
</evidence>
<dbReference type="InterPro" id="IPR018550">
    <property type="entry name" value="Lipid-A_deacylase-rel"/>
</dbReference>
<organism evidence="1">
    <name type="scientific">mine drainage metagenome</name>
    <dbReference type="NCBI Taxonomy" id="410659"/>
    <lineage>
        <taxon>unclassified sequences</taxon>
        <taxon>metagenomes</taxon>
        <taxon>ecological metagenomes</taxon>
    </lineage>
</organism>
<dbReference type="Gene3D" id="2.40.160.20">
    <property type="match status" value="1"/>
</dbReference>
<dbReference type="AlphaFoldDB" id="A0A1J5SBR6"/>
<sequence length="190" mass="20711">MTGATFPATVEGHTMHHAFHRHVPIFRAAGLACLLGLITLPLARSADAPPPPRLELVSTVGEIGIRQPEPADTIGGVELRLPQNWHGIRPWLGVSALDNGTWFAGGGFIYDVKLRSNWTATLGTGPFYYKNRHHNLGLDLEFYSFLELTHPVWHDARAGLRIGHLSNGGLGRRNPGTEDLLFVAVVPMGS</sequence>
<dbReference type="Pfam" id="PF09411">
    <property type="entry name" value="PagL"/>
    <property type="match status" value="1"/>
</dbReference>
<comment type="caution">
    <text evidence="1">The sequence shown here is derived from an EMBL/GenBank/DDBJ whole genome shotgun (WGS) entry which is preliminary data.</text>
</comment>
<gene>
    <name evidence="1" type="ORF">GALL_163890</name>
</gene>
<dbReference type="EMBL" id="MLJW01000083">
    <property type="protein sequence ID" value="OIR01488.1"/>
    <property type="molecule type" value="Genomic_DNA"/>
</dbReference>
<proteinExistence type="predicted"/>